<keyword evidence="2" id="KW-1133">Transmembrane helix</keyword>
<dbReference type="RefSeq" id="WP_139647421.1">
    <property type="nucleotide sequence ID" value="NZ_BAAAZS010000136.1"/>
</dbReference>
<feature type="region of interest" description="Disordered" evidence="1">
    <location>
        <begin position="62"/>
        <end position="86"/>
    </location>
</feature>
<reference evidence="3 4" key="1">
    <citation type="submission" date="2019-06" db="EMBL/GenBank/DDBJ databases">
        <title>Draft genome of Streptomyces sedi sp. JCM16909.</title>
        <authorList>
            <person name="Klykleung N."/>
            <person name="Tanasupawat S."/>
            <person name="Kudo T."/>
            <person name="Yuki M."/>
            <person name="Ohkuma M."/>
        </authorList>
    </citation>
    <scope>NUCLEOTIDE SEQUENCE [LARGE SCALE GENOMIC DNA]</scope>
    <source>
        <strain evidence="3 4">JCM 16909</strain>
    </source>
</reference>
<sequence length="206" mass="22836">MSPSAVSRVWRASTRRRPKTKERSGAQRRLGHEGLLGWAHVRGERVQFSRQTWATAAEARDALQQHLDHREPEAAEQLRDLPALPQDPSVHVPGRSWYVHRTHHEIRVFVGGGDSPTVRTYRRPASASAPEAPAPAASRRRLADRIPDSPTLRRLQVFGLFSIVAGFAILFADDVPAGNRPGGLLFLAAGVALLFSPVIARRFRRG</sequence>
<organism evidence="3 4">
    <name type="scientific">Streptomyces sedi</name>
    <dbReference type="NCBI Taxonomy" id="555059"/>
    <lineage>
        <taxon>Bacteria</taxon>
        <taxon>Bacillati</taxon>
        <taxon>Actinomycetota</taxon>
        <taxon>Actinomycetes</taxon>
        <taxon>Kitasatosporales</taxon>
        <taxon>Streptomycetaceae</taxon>
        <taxon>Streptomyces</taxon>
    </lineage>
</organism>
<proteinExistence type="predicted"/>
<comment type="caution">
    <text evidence="3">The sequence shown here is derived from an EMBL/GenBank/DDBJ whole genome shotgun (WGS) entry which is preliminary data.</text>
</comment>
<feature type="compositionally biased region" description="Low complexity" evidence="1">
    <location>
        <begin position="123"/>
        <end position="137"/>
    </location>
</feature>
<keyword evidence="2" id="KW-0812">Transmembrane</keyword>
<feature type="compositionally biased region" description="Basic and acidic residues" evidence="1">
    <location>
        <begin position="62"/>
        <end position="79"/>
    </location>
</feature>
<accession>A0A5C4UVU5</accession>
<evidence type="ECO:0000313" key="3">
    <source>
        <dbReference type="EMBL" id="TNM27762.1"/>
    </source>
</evidence>
<evidence type="ECO:0000256" key="1">
    <source>
        <dbReference type="SAM" id="MobiDB-lite"/>
    </source>
</evidence>
<keyword evidence="2" id="KW-0472">Membrane</keyword>
<dbReference type="EMBL" id="VDGT01000016">
    <property type="protein sequence ID" value="TNM27762.1"/>
    <property type="molecule type" value="Genomic_DNA"/>
</dbReference>
<protein>
    <submittedName>
        <fullName evidence="3">Uncharacterized protein</fullName>
    </submittedName>
</protein>
<evidence type="ECO:0000256" key="2">
    <source>
        <dbReference type="SAM" id="Phobius"/>
    </source>
</evidence>
<dbReference type="AlphaFoldDB" id="A0A5C4UVU5"/>
<keyword evidence="4" id="KW-1185">Reference proteome</keyword>
<name>A0A5C4UVU5_9ACTN</name>
<gene>
    <name evidence="3" type="ORF">FH715_20380</name>
</gene>
<feature type="region of interest" description="Disordered" evidence="1">
    <location>
        <begin position="122"/>
        <end position="145"/>
    </location>
</feature>
<dbReference type="Proteomes" id="UP000311713">
    <property type="component" value="Unassembled WGS sequence"/>
</dbReference>
<feature type="transmembrane region" description="Helical" evidence="2">
    <location>
        <begin position="184"/>
        <end position="200"/>
    </location>
</feature>
<feature type="transmembrane region" description="Helical" evidence="2">
    <location>
        <begin position="155"/>
        <end position="172"/>
    </location>
</feature>
<feature type="region of interest" description="Disordered" evidence="1">
    <location>
        <begin position="1"/>
        <end position="28"/>
    </location>
</feature>
<evidence type="ECO:0000313" key="4">
    <source>
        <dbReference type="Proteomes" id="UP000311713"/>
    </source>
</evidence>